<proteinExistence type="predicted"/>
<organism evidence="1 2">
    <name type="scientific">Laccaria amethystina LaAM-08-1</name>
    <dbReference type="NCBI Taxonomy" id="1095629"/>
    <lineage>
        <taxon>Eukaryota</taxon>
        <taxon>Fungi</taxon>
        <taxon>Dikarya</taxon>
        <taxon>Basidiomycota</taxon>
        <taxon>Agaricomycotina</taxon>
        <taxon>Agaricomycetes</taxon>
        <taxon>Agaricomycetidae</taxon>
        <taxon>Agaricales</taxon>
        <taxon>Agaricineae</taxon>
        <taxon>Hydnangiaceae</taxon>
        <taxon>Laccaria</taxon>
    </lineage>
</organism>
<protein>
    <recommendedName>
        <fullName evidence="3">F-box domain-containing protein</fullName>
    </recommendedName>
</protein>
<dbReference type="EMBL" id="KN838789">
    <property type="protein sequence ID" value="KIJ94528.1"/>
    <property type="molecule type" value="Genomic_DNA"/>
</dbReference>
<dbReference type="OrthoDB" id="2880421at2759"/>
<reference evidence="1 2" key="1">
    <citation type="submission" date="2014-04" db="EMBL/GenBank/DDBJ databases">
        <authorList>
            <consortium name="DOE Joint Genome Institute"/>
            <person name="Kuo A."/>
            <person name="Kohler A."/>
            <person name="Nagy L.G."/>
            <person name="Floudas D."/>
            <person name="Copeland A."/>
            <person name="Barry K.W."/>
            <person name="Cichocki N."/>
            <person name="Veneault-Fourrey C."/>
            <person name="LaButti K."/>
            <person name="Lindquist E.A."/>
            <person name="Lipzen A."/>
            <person name="Lundell T."/>
            <person name="Morin E."/>
            <person name="Murat C."/>
            <person name="Sun H."/>
            <person name="Tunlid A."/>
            <person name="Henrissat B."/>
            <person name="Grigoriev I.V."/>
            <person name="Hibbett D.S."/>
            <person name="Martin F."/>
            <person name="Nordberg H.P."/>
            <person name="Cantor M.N."/>
            <person name="Hua S.X."/>
        </authorList>
    </citation>
    <scope>NUCLEOTIDE SEQUENCE [LARGE SCALE GENOMIC DNA]</scope>
    <source>
        <strain evidence="1 2">LaAM-08-1</strain>
    </source>
</reference>
<evidence type="ECO:0008006" key="3">
    <source>
        <dbReference type="Google" id="ProtNLM"/>
    </source>
</evidence>
<dbReference type="AlphaFoldDB" id="A0A0C9WZY0"/>
<reference evidence="2" key="2">
    <citation type="submission" date="2015-01" db="EMBL/GenBank/DDBJ databases">
        <title>Evolutionary Origins and Diversification of the Mycorrhizal Mutualists.</title>
        <authorList>
            <consortium name="DOE Joint Genome Institute"/>
            <consortium name="Mycorrhizal Genomics Consortium"/>
            <person name="Kohler A."/>
            <person name="Kuo A."/>
            <person name="Nagy L.G."/>
            <person name="Floudas D."/>
            <person name="Copeland A."/>
            <person name="Barry K.W."/>
            <person name="Cichocki N."/>
            <person name="Veneault-Fourrey C."/>
            <person name="LaButti K."/>
            <person name="Lindquist E.A."/>
            <person name="Lipzen A."/>
            <person name="Lundell T."/>
            <person name="Morin E."/>
            <person name="Murat C."/>
            <person name="Riley R."/>
            <person name="Ohm R."/>
            <person name="Sun H."/>
            <person name="Tunlid A."/>
            <person name="Henrissat B."/>
            <person name="Grigoriev I.V."/>
            <person name="Hibbett D.S."/>
            <person name="Martin F."/>
        </authorList>
    </citation>
    <scope>NUCLEOTIDE SEQUENCE [LARGE SCALE GENOMIC DNA]</scope>
    <source>
        <strain evidence="2">LaAM-08-1</strain>
    </source>
</reference>
<sequence length="282" mass="31261">MVRPPIDEACSLLLPPEIIAEIVDHLDAVHDLESLRAFSQTAQHLLLYCRKHLFSSVTLNDACVKRFSRIVENYPNILSNIKRLDIFFLAFDCHIASCSSPLVRYLPRLVGGFCRVSSLSLVFNPQLPPDWENIPQPLKATLLILIQAPALTRLTLGYISGFPITAFLPCVNLVELKINRVSIQNDLPLSGQRKTLPDPLRLSSFSYRGAGGGSDVTSMGALIYSRRNNGDPIFDFSRLSSLTICLATEEDLEVAGMLLMSVEQLEIVTGIQSPTLPNHVVY</sequence>
<dbReference type="Proteomes" id="UP000054477">
    <property type="component" value="Unassembled WGS sequence"/>
</dbReference>
<gene>
    <name evidence="1" type="ORF">K443DRAFT_110289</name>
</gene>
<name>A0A0C9WZY0_9AGAR</name>
<evidence type="ECO:0000313" key="2">
    <source>
        <dbReference type="Proteomes" id="UP000054477"/>
    </source>
</evidence>
<keyword evidence="2" id="KW-1185">Reference proteome</keyword>
<accession>A0A0C9WZY0</accession>
<evidence type="ECO:0000313" key="1">
    <source>
        <dbReference type="EMBL" id="KIJ94528.1"/>
    </source>
</evidence>
<dbReference type="HOGENOM" id="CLU_987171_0_0_1"/>